<dbReference type="KEGG" id="bpu:BPUM_0580"/>
<dbReference type="Gene3D" id="1.10.150.130">
    <property type="match status" value="1"/>
</dbReference>
<dbReference type="EMBL" id="CP000813">
    <property type="protein sequence ID" value="ABV61272.1"/>
    <property type="molecule type" value="Genomic_DNA"/>
</dbReference>
<dbReference type="PROSITE" id="PS51898">
    <property type="entry name" value="TYR_RECOMBINASE"/>
    <property type="match status" value="1"/>
</dbReference>
<reference evidence="6 7" key="3">
    <citation type="journal article" date="2013" name="PLoS ONE">
        <title>Candidate genes that may be responsible for the unusual resistances exhibited by Bacillus pumilus SAFR-032 spores.</title>
        <authorList>
            <person name="Tirumalai M.R."/>
            <person name="Rastogi R."/>
            <person name="Zamani N."/>
            <person name="O'Bryant Williams E."/>
            <person name="Allen S."/>
            <person name="Diouf F."/>
            <person name="Kwende S."/>
            <person name="Weinstock G.M."/>
            <person name="Venkateswaran K.J."/>
            <person name="Fox G.E."/>
        </authorList>
    </citation>
    <scope>NUCLEOTIDE SEQUENCE [LARGE SCALE GENOMIC DNA]</scope>
    <source>
        <strain evidence="6 7">SAFR-032</strain>
    </source>
</reference>
<name>A8FAK5_BACP2</name>
<keyword evidence="4" id="KW-0233">DNA recombination</keyword>
<reference evidence="6 7" key="1">
    <citation type="journal article" date="2007" name="PLoS ONE">
        <title>Paradoxical DNA repair and peroxide resistance gene conservation in Bacillus pumilus SAFR-032.</title>
        <authorList>
            <person name="Gioia J."/>
            <person name="Yerrapragada S."/>
            <person name="Qin X."/>
            <person name="Jiang H."/>
            <person name="Igboeli O.C."/>
            <person name="Muzny D."/>
            <person name="Dugan-Rocha S."/>
            <person name="Ding Y."/>
            <person name="Hawes A."/>
            <person name="Liu W."/>
            <person name="Perez L."/>
            <person name="Kovar C."/>
            <person name="Dinh H."/>
            <person name="Lee S."/>
            <person name="Nazareth L."/>
            <person name="Blyth P."/>
            <person name="Holder M."/>
            <person name="Buhay C."/>
            <person name="Tirumalai M.R."/>
            <person name="Liu Y."/>
            <person name="Dasgupta I."/>
            <person name="Bokhetache L."/>
            <person name="Fujita M."/>
            <person name="Karouia F."/>
            <person name="Eswara Moorthy P."/>
            <person name="Siefert J."/>
            <person name="Uzman A."/>
            <person name="Buzumbo P."/>
            <person name="Verma A."/>
            <person name="Zwiya H."/>
            <person name="McWilliams B.D."/>
            <person name="Olowu A."/>
            <person name="Clinkenbeard K.D."/>
            <person name="Newcombe D."/>
            <person name="Golebiewski L."/>
            <person name="Petrosino J.F."/>
            <person name="Nicholson W.L."/>
            <person name="Fox G.E."/>
            <person name="Venkateswaran K."/>
            <person name="Highlander S.K."/>
            <person name="Weinstock G.M."/>
        </authorList>
    </citation>
    <scope>NUCLEOTIDE SEQUENCE [LARGE SCALE GENOMIC DNA]</scope>
    <source>
        <strain evidence="6 7">SAFR-032</strain>
    </source>
</reference>
<dbReference type="GeneID" id="5619828"/>
<keyword evidence="7" id="KW-1185">Reference proteome</keyword>
<evidence type="ECO:0000256" key="3">
    <source>
        <dbReference type="ARBA" id="ARBA00023125"/>
    </source>
</evidence>
<dbReference type="InterPro" id="IPR011010">
    <property type="entry name" value="DNA_brk_join_enz"/>
</dbReference>
<dbReference type="InterPro" id="IPR004107">
    <property type="entry name" value="Integrase_SAM-like_N"/>
</dbReference>
<evidence type="ECO:0000313" key="7">
    <source>
        <dbReference type="Proteomes" id="UP000001355"/>
    </source>
</evidence>
<dbReference type="STRING" id="315750.BPUM_0580"/>
<evidence type="ECO:0000313" key="6">
    <source>
        <dbReference type="EMBL" id="ABV61272.1"/>
    </source>
</evidence>
<evidence type="ECO:0000259" key="5">
    <source>
        <dbReference type="PROSITE" id="PS51898"/>
    </source>
</evidence>
<sequence>MKKKQEKTKYPGVYIDEKGRFFYQSEFGIDRITGKRIRKKGRKDANGKPFASAFEANKELTRLKREYHKVNNFSNYKMTYEQFMNQVYIPYYQTEVEESTFEVREGILEKIKDRFGSMSLRSISIEDVQNFRTWLLTSKKRGGAGYSQSYASMVFGVFRQSLDKAVDMQYLEYNISKKVKAIPKGKAVVAYWTKEEFEQVINQIYIDDFYEHLNFVMIWVYYMTGIRVNEGTALNWSDIDLKKKRMRVHHMLILKTRTEWKRNSYTKTEDGKRTIALDDDTINILKVWRERQLTIGLGKVDDFVFSYDGLPMIKSTIGRMLSRYAKLAGVKKIQAKGLRHSHASYLINEFNVSVLVLSQRMGHSSPEITLKHYAHMWTGADNTIAEMMAGNINIKTASETKLRFNGNQAINKQNPTKNPTKVAKG</sequence>
<dbReference type="Pfam" id="PF14659">
    <property type="entry name" value="Phage_int_SAM_3"/>
    <property type="match status" value="1"/>
</dbReference>
<dbReference type="InterPro" id="IPR013762">
    <property type="entry name" value="Integrase-like_cat_sf"/>
</dbReference>
<comment type="similarity">
    <text evidence="1">Belongs to the 'phage' integrase family.</text>
</comment>
<reference evidence="6 7" key="2">
    <citation type="journal article" date="2013" name="Extremophiles">
        <title>An ICEBs1-like element may be associated with the extreme radiation and desiccation resistance of Bacillus pumilus SAFR-032 spores.</title>
        <authorList>
            <person name="Tirumalai M.R."/>
            <person name="Fox G.E."/>
        </authorList>
    </citation>
    <scope>NUCLEOTIDE SEQUENCE [LARGE SCALE GENOMIC DNA]</scope>
    <source>
        <strain evidence="6 7">SAFR-032</strain>
    </source>
</reference>
<protein>
    <submittedName>
        <fullName evidence="6">Integrase</fullName>
    </submittedName>
</protein>
<dbReference type="OrthoDB" id="9803188at2"/>
<evidence type="ECO:0000256" key="2">
    <source>
        <dbReference type="ARBA" id="ARBA00022908"/>
    </source>
</evidence>
<dbReference type="Pfam" id="PF00589">
    <property type="entry name" value="Phage_integrase"/>
    <property type="match status" value="1"/>
</dbReference>
<keyword evidence="3" id="KW-0238">DNA-binding</keyword>
<dbReference type="InterPro" id="IPR002104">
    <property type="entry name" value="Integrase_catalytic"/>
</dbReference>
<dbReference type="GO" id="GO:0015074">
    <property type="term" value="P:DNA integration"/>
    <property type="evidence" value="ECO:0007669"/>
    <property type="project" value="UniProtKB-KW"/>
</dbReference>
<dbReference type="CDD" id="cd01189">
    <property type="entry name" value="INT_ICEBs1_C_like"/>
    <property type="match status" value="1"/>
</dbReference>
<dbReference type="InterPro" id="IPR010998">
    <property type="entry name" value="Integrase_recombinase_N"/>
</dbReference>
<feature type="domain" description="Tyr recombinase" evidence="5">
    <location>
        <begin position="187"/>
        <end position="389"/>
    </location>
</feature>
<dbReference type="InterPro" id="IPR050090">
    <property type="entry name" value="Tyrosine_recombinase_XerCD"/>
</dbReference>
<proteinExistence type="inferred from homology"/>
<dbReference type="Proteomes" id="UP000001355">
    <property type="component" value="Chromosome"/>
</dbReference>
<dbReference type="RefSeq" id="WP_012009123.1">
    <property type="nucleotide sequence ID" value="NC_009848.4"/>
</dbReference>
<dbReference type="PANTHER" id="PTHR30349">
    <property type="entry name" value="PHAGE INTEGRASE-RELATED"/>
    <property type="match status" value="1"/>
</dbReference>
<dbReference type="GO" id="GO:0003677">
    <property type="term" value="F:DNA binding"/>
    <property type="evidence" value="ECO:0007669"/>
    <property type="project" value="UniProtKB-KW"/>
</dbReference>
<dbReference type="AlphaFoldDB" id="A8FAK5"/>
<dbReference type="Gene3D" id="1.10.443.10">
    <property type="entry name" value="Intergrase catalytic core"/>
    <property type="match status" value="1"/>
</dbReference>
<evidence type="ECO:0000256" key="4">
    <source>
        <dbReference type="ARBA" id="ARBA00023172"/>
    </source>
</evidence>
<accession>A8FAK5</accession>
<dbReference type="PANTHER" id="PTHR30349:SF64">
    <property type="entry name" value="PROPHAGE INTEGRASE INTD-RELATED"/>
    <property type="match status" value="1"/>
</dbReference>
<organism evidence="6 7">
    <name type="scientific">Bacillus pumilus (strain SAFR-032)</name>
    <dbReference type="NCBI Taxonomy" id="315750"/>
    <lineage>
        <taxon>Bacteria</taxon>
        <taxon>Bacillati</taxon>
        <taxon>Bacillota</taxon>
        <taxon>Bacilli</taxon>
        <taxon>Bacillales</taxon>
        <taxon>Bacillaceae</taxon>
        <taxon>Bacillus</taxon>
    </lineage>
</organism>
<keyword evidence="2" id="KW-0229">DNA integration</keyword>
<gene>
    <name evidence="6" type="ordered locus">BPUM_0580</name>
</gene>
<dbReference type="SUPFAM" id="SSF56349">
    <property type="entry name" value="DNA breaking-rejoining enzymes"/>
    <property type="match status" value="1"/>
</dbReference>
<dbReference type="GO" id="GO:0006310">
    <property type="term" value="P:DNA recombination"/>
    <property type="evidence" value="ECO:0007669"/>
    <property type="project" value="UniProtKB-KW"/>
</dbReference>
<dbReference type="eggNOG" id="COG0582">
    <property type="taxonomic scope" value="Bacteria"/>
</dbReference>
<dbReference type="HOGENOM" id="CLU_027562_17_0_9"/>
<evidence type="ECO:0000256" key="1">
    <source>
        <dbReference type="ARBA" id="ARBA00008857"/>
    </source>
</evidence>